<feature type="region of interest" description="Disordered" evidence="1">
    <location>
        <begin position="1"/>
        <end position="106"/>
    </location>
</feature>
<reference evidence="2" key="1">
    <citation type="journal article" date="2019" name="bioRxiv">
        <title>The Genome of the Zebra Mussel, Dreissena polymorpha: A Resource for Invasive Species Research.</title>
        <authorList>
            <person name="McCartney M.A."/>
            <person name="Auch B."/>
            <person name="Kono T."/>
            <person name="Mallez S."/>
            <person name="Zhang Y."/>
            <person name="Obille A."/>
            <person name="Becker A."/>
            <person name="Abrahante J.E."/>
            <person name="Garbe J."/>
            <person name="Badalamenti J.P."/>
            <person name="Herman A."/>
            <person name="Mangelson H."/>
            <person name="Liachko I."/>
            <person name="Sullivan S."/>
            <person name="Sone E.D."/>
            <person name="Koren S."/>
            <person name="Silverstein K.A.T."/>
            <person name="Beckman K.B."/>
            <person name="Gohl D.M."/>
        </authorList>
    </citation>
    <scope>NUCLEOTIDE SEQUENCE</scope>
    <source>
        <strain evidence="2">Duluth1</strain>
        <tissue evidence="2">Whole animal</tissue>
    </source>
</reference>
<feature type="compositionally biased region" description="Polar residues" evidence="1">
    <location>
        <begin position="90"/>
        <end position="100"/>
    </location>
</feature>
<proteinExistence type="predicted"/>
<evidence type="ECO:0000256" key="1">
    <source>
        <dbReference type="SAM" id="MobiDB-lite"/>
    </source>
</evidence>
<accession>A0A9D4RGB1</accession>
<dbReference type="Proteomes" id="UP000828390">
    <property type="component" value="Unassembled WGS sequence"/>
</dbReference>
<feature type="compositionally biased region" description="Polar residues" evidence="1">
    <location>
        <begin position="64"/>
        <end position="75"/>
    </location>
</feature>
<sequence>MFKVCSKPTPRYIRNDDQSDQQRNVSPNSQSRNDDQSDQQRNVSPNSQIRNDDQKQLQRDDDGSNTNKINNNDQASLGMRLSRNDDQSDQQRNVSPNSQIRNDDQVRINLDKNNQLHFLTITIATHST</sequence>
<evidence type="ECO:0000313" key="2">
    <source>
        <dbReference type="EMBL" id="KAH3866443.1"/>
    </source>
</evidence>
<organism evidence="2 3">
    <name type="scientific">Dreissena polymorpha</name>
    <name type="common">Zebra mussel</name>
    <name type="synonym">Mytilus polymorpha</name>
    <dbReference type="NCBI Taxonomy" id="45954"/>
    <lineage>
        <taxon>Eukaryota</taxon>
        <taxon>Metazoa</taxon>
        <taxon>Spiralia</taxon>
        <taxon>Lophotrochozoa</taxon>
        <taxon>Mollusca</taxon>
        <taxon>Bivalvia</taxon>
        <taxon>Autobranchia</taxon>
        <taxon>Heteroconchia</taxon>
        <taxon>Euheterodonta</taxon>
        <taxon>Imparidentia</taxon>
        <taxon>Neoheterodontei</taxon>
        <taxon>Myida</taxon>
        <taxon>Dreissenoidea</taxon>
        <taxon>Dreissenidae</taxon>
        <taxon>Dreissena</taxon>
    </lineage>
</organism>
<feature type="compositionally biased region" description="Basic and acidic residues" evidence="1">
    <location>
        <begin position="50"/>
        <end position="62"/>
    </location>
</feature>
<name>A0A9D4RGB1_DREPO</name>
<dbReference type="EMBL" id="JAIWYP010000002">
    <property type="protein sequence ID" value="KAH3866443.1"/>
    <property type="molecule type" value="Genomic_DNA"/>
</dbReference>
<evidence type="ECO:0000313" key="3">
    <source>
        <dbReference type="Proteomes" id="UP000828390"/>
    </source>
</evidence>
<comment type="caution">
    <text evidence="2">The sequence shown here is derived from an EMBL/GenBank/DDBJ whole genome shotgun (WGS) entry which is preliminary data.</text>
</comment>
<keyword evidence="3" id="KW-1185">Reference proteome</keyword>
<protein>
    <submittedName>
        <fullName evidence="2">Uncharacterized protein</fullName>
    </submittedName>
</protein>
<dbReference type="AlphaFoldDB" id="A0A9D4RGB1"/>
<reference evidence="2" key="2">
    <citation type="submission" date="2020-11" db="EMBL/GenBank/DDBJ databases">
        <authorList>
            <person name="McCartney M.A."/>
            <person name="Auch B."/>
            <person name="Kono T."/>
            <person name="Mallez S."/>
            <person name="Becker A."/>
            <person name="Gohl D.M."/>
            <person name="Silverstein K.A.T."/>
            <person name="Koren S."/>
            <person name="Bechman K.B."/>
            <person name="Herman A."/>
            <person name="Abrahante J.E."/>
            <person name="Garbe J."/>
        </authorList>
    </citation>
    <scope>NUCLEOTIDE SEQUENCE</scope>
    <source>
        <strain evidence="2">Duluth1</strain>
        <tissue evidence="2">Whole animal</tissue>
    </source>
</reference>
<gene>
    <name evidence="2" type="ORF">DPMN_029507</name>
</gene>